<dbReference type="EMBL" id="CAKOFQ010008563">
    <property type="protein sequence ID" value="CAH2014870.1"/>
    <property type="molecule type" value="Genomic_DNA"/>
</dbReference>
<dbReference type="OrthoDB" id="6340939at2759"/>
<organism evidence="2 4">
    <name type="scientific">Acanthoscelides obtectus</name>
    <name type="common">Bean weevil</name>
    <name type="synonym">Bruchus obtectus</name>
    <dbReference type="NCBI Taxonomy" id="200917"/>
    <lineage>
        <taxon>Eukaryota</taxon>
        <taxon>Metazoa</taxon>
        <taxon>Ecdysozoa</taxon>
        <taxon>Arthropoda</taxon>
        <taxon>Hexapoda</taxon>
        <taxon>Insecta</taxon>
        <taxon>Pterygota</taxon>
        <taxon>Neoptera</taxon>
        <taxon>Endopterygota</taxon>
        <taxon>Coleoptera</taxon>
        <taxon>Polyphaga</taxon>
        <taxon>Cucujiformia</taxon>
        <taxon>Chrysomeloidea</taxon>
        <taxon>Chrysomelidae</taxon>
        <taxon>Bruchinae</taxon>
        <taxon>Bruchini</taxon>
        <taxon>Acanthoscelides</taxon>
    </lineage>
</organism>
<keyword evidence="1" id="KW-0732">Signal</keyword>
<proteinExistence type="predicted"/>
<accession>A0A9P0P2L2</accession>
<feature type="signal peptide" evidence="1">
    <location>
        <begin position="1"/>
        <end position="19"/>
    </location>
</feature>
<dbReference type="EMBL" id="CAKOFQ010006704">
    <property type="protein sequence ID" value="CAH1962890.1"/>
    <property type="molecule type" value="Genomic_DNA"/>
</dbReference>
<evidence type="ECO:0000256" key="1">
    <source>
        <dbReference type="SAM" id="SignalP"/>
    </source>
</evidence>
<comment type="caution">
    <text evidence="2">The sequence shown here is derived from an EMBL/GenBank/DDBJ whole genome shotgun (WGS) entry which is preliminary data.</text>
</comment>
<evidence type="ECO:0000313" key="2">
    <source>
        <dbReference type="EMBL" id="CAH1962890.1"/>
    </source>
</evidence>
<reference evidence="2" key="1">
    <citation type="submission" date="2022-03" db="EMBL/GenBank/DDBJ databases">
        <authorList>
            <person name="Sayadi A."/>
        </authorList>
    </citation>
    <scope>NUCLEOTIDE SEQUENCE</scope>
</reference>
<dbReference type="AlphaFoldDB" id="A0A9P0P2L2"/>
<gene>
    <name evidence="3" type="ORF">ACAOBT_LOCUS34373</name>
    <name evidence="2" type="ORF">ACAOBT_LOCUS4903</name>
</gene>
<feature type="chain" id="PRO_5040652893" evidence="1">
    <location>
        <begin position="20"/>
        <end position="180"/>
    </location>
</feature>
<keyword evidence="4" id="KW-1185">Reference proteome</keyword>
<protein>
    <submittedName>
        <fullName evidence="2">Uncharacterized protein</fullName>
    </submittedName>
</protein>
<evidence type="ECO:0000313" key="3">
    <source>
        <dbReference type="EMBL" id="CAH2014870.1"/>
    </source>
</evidence>
<evidence type="ECO:0000313" key="4">
    <source>
        <dbReference type="Proteomes" id="UP001152888"/>
    </source>
</evidence>
<sequence length="180" mass="20641">MSRWLKLLLFSALLGYAKAHHFIRVVILAALGLAGLWMVHTLAQDFTAIQANRNTNNNNLGLENAEREVFKRSVDDPGATPLPHAQIDWNKVLQRDPVSCARSFMCQLAATHKESLTRDEKKMLDLVRYSVKTDSWASRQLKEALQNGEELKKPGRCMKLYRFCPYTSQMMMTLLRLFSK</sequence>
<name>A0A9P0P2L2_ACAOB</name>
<dbReference type="Proteomes" id="UP001152888">
    <property type="component" value="Unassembled WGS sequence"/>
</dbReference>